<proteinExistence type="predicted"/>
<dbReference type="OMA" id="YWQPHEL"/>
<reference evidence="3" key="2">
    <citation type="submission" date="2012-08" db="EMBL/GenBank/DDBJ databases">
        <title>Genome sequence of Kazachstania naganishii.</title>
        <authorList>
            <person name="Gordon J.L."/>
            <person name="Armisen D."/>
            <person name="Proux-Wera E."/>
            <person name="OhEigeartaigh S.S."/>
            <person name="Byrne K.P."/>
            <person name="Wolfe K.H."/>
        </authorList>
    </citation>
    <scope>NUCLEOTIDE SEQUENCE [LARGE SCALE GENOMIC DNA]</scope>
    <source>
        <strain evidence="3">ATCC MYA-139 / BCRC 22969 / CBS 8797 / CCRC 22969 / KCTC 17520 / NBRC 10181 / NCYC 3082</strain>
    </source>
</reference>
<name>J7S5S6_HUIN7</name>
<keyword evidence="3" id="KW-1185">Reference proteome</keyword>
<sequence>MDSLQTVMDEAHEQGQEKYLVAPFEDFPENHSCECPSCQRSSLYYHYPIRLFLVGLIFPLASICNVGLYIWCQFYLDHRVAHPPLSEYDYPTQYEASTRETRSHFKLSESTWQETELMNGSELSLSGNEETVVVHRADEDPHSDNDVDSDRALQTTRYRHLKEVVEEVVGTHVRLRKHYTTWMLRTLCSLAGQTIAIVLLSVLLTKRA</sequence>
<dbReference type="GeneID" id="34525031"/>
<protein>
    <submittedName>
        <fullName evidence="2">Uncharacterized protein</fullName>
    </submittedName>
</protein>
<dbReference type="KEGG" id="kng:KNAG_0C02400"/>
<gene>
    <name evidence="2" type="primary">KNAG0C02400</name>
    <name evidence="2" type="ordered locus">KNAG_0C02400</name>
</gene>
<reference evidence="2 3" key="1">
    <citation type="journal article" date="2011" name="Proc. Natl. Acad. Sci. U.S.A.">
        <title>Evolutionary erosion of yeast sex chromosomes by mating-type switching accidents.</title>
        <authorList>
            <person name="Gordon J.L."/>
            <person name="Armisen D."/>
            <person name="Proux-Wera E."/>
            <person name="Oheigeartaigh S.S."/>
            <person name="Byrne K.P."/>
            <person name="Wolfe K.H."/>
        </authorList>
    </citation>
    <scope>NUCLEOTIDE SEQUENCE [LARGE SCALE GENOMIC DNA]</scope>
    <source>
        <strain evidence="3">ATCC MYA-139 / BCRC 22969 / CBS 8797 / CCRC 22969 / KCTC 17520 / NBRC 10181 / NCYC 3082</strain>
    </source>
</reference>
<dbReference type="AlphaFoldDB" id="J7S5S6"/>
<dbReference type="OrthoDB" id="4035013at2759"/>
<dbReference type="RefSeq" id="XP_022463597.1">
    <property type="nucleotide sequence ID" value="XM_022606953.1"/>
</dbReference>
<dbReference type="STRING" id="1071383.J7S5S6"/>
<evidence type="ECO:0000313" key="3">
    <source>
        <dbReference type="Proteomes" id="UP000006310"/>
    </source>
</evidence>
<keyword evidence="1" id="KW-0472">Membrane</keyword>
<keyword evidence="1" id="KW-1133">Transmembrane helix</keyword>
<evidence type="ECO:0000256" key="1">
    <source>
        <dbReference type="SAM" id="Phobius"/>
    </source>
</evidence>
<dbReference type="HOGENOM" id="CLU_114202_0_0_1"/>
<keyword evidence="1" id="KW-0812">Transmembrane</keyword>
<feature type="transmembrane region" description="Helical" evidence="1">
    <location>
        <begin position="182"/>
        <end position="204"/>
    </location>
</feature>
<organism evidence="2 3">
    <name type="scientific">Huiozyma naganishii (strain ATCC MYA-139 / BCRC 22969 / CBS 8797 / KCTC 17520 / NBRC 10181 / NCYC 3082 / Yp74L-3)</name>
    <name type="common">Yeast</name>
    <name type="synonym">Kazachstania naganishii</name>
    <dbReference type="NCBI Taxonomy" id="1071383"/>
    <lineage>
        <taxon>Eukaryota</taxon>
        <taxon>Fungi</taxon>
        <taxon>Dikarya</taxon>
        <taxon>Ascomycota</taxon>
        <taxon>Saccharomycotina</taxon>
        <taxon>Saccharomycetes</taxon>
        <taxon>Saccharomycetales</taxon>
        <taxon>Saccharomycetaceae</taxon>
        <taxon>Huiozyma</taxon>
    </lineage>
</organism>
<dbReference type="EMBL" id="HE978316">
    <property type="protein sequence ID" value="CCK69351.1"/>
    <property type="molecule type" value="Genomic_DNA"/>
</dbReference>
<dbReference type="Proteomes" id="UP000006310">
    <property type="component" value="Chromosome 3"/>
</dbReference>
<evidence type="ECO:0000313" key="2">
    <source>
        <dbReference type="EMBL" id="CCK69351.1"/>
    </source>
</evidence>
<accession>J7S5S6</accession>
<feature type="transmembrane region" description="Helical" evidence="1">
    <location>
        <begin position="49"/>
        <end position="72"/>
    </location>
</feature>